<name>A0A2T7NTX6_POMCA</name>
<feature type="compositionally biased region" description="Pro residues" evidence="1">
    <location>
        <begin position="28"/>
        <end position="41"/>
    </location>
</feature>
<evidence type="ECO:0000256" key="1">
    <source>
        <dbReference type="SAM" id="MobiDB-lite"/>
    </source>
</evidence>
<comment type="caution">
    <text evidence="2">The sequence shown here is derived from an EMBL/GenBank/DDBJ whole genome shotgun (WGS) entry which is preliminary data.</text>
</comment>
<protein>
    <submittedName>
        <fullName evidence="2">Uncharacterized protein</fullName>
    </submittedName>
</protein>
<dbReference type="EMBL" id="PZQS01000009">
    <property type="protein sequence ID" value="PVD24629.1"/>
    <property type="molecule type" value="Genomic_DNA"/>
</dbReference>
<dbReference type="Proteomes" id="UP000245119">
    <property type="component" value="Linkage Group LG9"/>
</dbReference>
<organism evidence="2 3">
    <name type="scientific">Pomacea canaliculata</name>
    <name type="common">Golden apple snail</name>
    <dbReference type="NCBI Taxonomy" id="400727"/>
    <lineage>
        <taxon>Eukaryota</taxon>
        <taxon>Metazoa</taxon>
        <taxon>Spiralia</taxon>
        <taxon>Lophotrochozoa</taxon>
        <taxon>Mollusca</taxon>
        <taxon>Gastropoda</taxon>
        <taxon>Caenogastropoda</taxon>
        <taxon>Architaenioglossa</taxon>
        <taxon>Ampullarioidea</taxon>
        <taxon>Ampullariidae</taxon>
        <taxon>Pomacea</taxon>
    </lineage>
</organism>
<dbReference type="AlphaFoldDB" id="A0A2T7NTX6"/>
<reference evidence="2 3" key="1">
    <citation type="submission" date="2018-04" db="EMBL/GenBank/DDBJ databases">
        <title>The genome of golden apple snail Pomacea canaliculata provides insight into stress tolerance and invasive adaptation.</title>
        <authorList>
            <person name="Liu C."/>
            <person name="Liu B."/>
            <person name="Ren Y."/>
            <person name="Zhang Y."/>
            <person name="Wang H."/>
            <person name="Li S."/>
            <person name="Jiang F."/>
            <person name="Yin L."/>
            <person name="Zhang G."/>
            <person name="Qian W."/>
            <person name="Fan W."/>
        </authorList>
    </citation>
    <scope>NUCLEOTIDE SEQUENCE [LARGE SCALE GENOMIC DNA]</scope>
    <source>
        <strain evidence="2">SZHN2017</strain>
        <tissue evidence="2">Muscle</tissue>
    </source>
</reference>
<evidence type="ECO:0000313" key="2">
    <source>
        <dbReference type="EMBL" id="PVD24629.1"/>
    </source>
</evidence>
<proteinExistence type="predicted"/>
<accession>A0A2T7NTX6</accession>
<feature type="region of interest" description="Disordered" evidence="1">
    <location>
        <begin position="1"/>
        <end position="53"/>
    </location>
</feature>
<sequence length="63" mass="6674">MFSPLSFRLIEPPAPPLAGMPTRTSTSDPPPRATRSPPLPSAPLIILRDPPSPYSCLCVDSCG</sequence>
<gene>
    <name evidence="2" type="ORF">C0Q70_15113</name>
</gene>
<evidence type="ECO:0000313" key="3">
    <source>
        <dbReference type="Proteomes" id="UP000245119"/>
    </source>
</evidence>
<keyword evidence="3" id="KW-1185">Reference proteome</keyword>